<reference evidence="1" key="3">
    <citation type="submission" date="2022-06" db="UniProtKB">
        <authorList>
            <consortium name="EnsemblPlants"/>
        </authorList>
    </citation>
    <scope>IDENTIFICATION</scope>
</reference>
<dbReference type="Gramene" id="TuG1812G0400001590.01.T04">
    <property type="protein sequence ID" value="TuG1812G0400001590.01.T04"/>
    <property type="gene ID" value="TuG1812G0400001590.01"/>
</dbReference>
<name>A0A8R7U801_TRIUA</name>
<protein>
    <submittedName>
        <fullName evidence="1">Uncharacterized protein</fullName>
    </submittedName>
</protein>
<evidence type="ECO:0000313" key="2">
    <source>
        <dbReference type="Proteomes" id="UP000015106"/>
    </source>
</evidence>
<evidence type="ECO:0000313" key="1">
    <source>
        <dbReference type="EnsemblPlants" id="TuG1812G0400001590.01.T04"/>
    </source>
</evidence>
<sequence>MMPSSLLIFYNYWSCNSWHDHMCTQCEYTRGGVAGVEKVQLKERAHVDQLFFSAHGRLLVRSSH</sequence>
<reference evidence="2" key="1">
    <citation type="journal article" date="2013" name="Nature">
        <title>Draft genome of the wheat A-genome progenitor Triticum urartu.</title>
        <authorList>
            <person name="Ling H.Q."/>
            <person name="Zhao S."/>
            <person name="Liu D."/>
            <person name="Wang J."/>
            <person name="Sun H."/>
            <person name="Zhang C."/>
            <person name="Fan H."/>
            <person name="Li D."/>
            <person name="Dong L."/>
            <person name="Tao Y."/>
            <person name="Gao C."/>
            <person name="Wu H."/>
            <person name="Li Y."/>
            <person name="Cui Y."/>
            <person name="Guo X."/>
            <person name="Zheng S."/>
            <person name="Wang B."/>
            <person name="Yu K."/>
            <person name="Liang Q."/>
            <person name="Yang W."/>
            <person name="Lou X."/>
            <person name="Chen J."/>
            <person name="Feng M."/>
            <person name="Jian J."/>
            <person name="Zhang X."/>
            <person name="Luo G."/>
            <person name="Jiang Y."/>
            <person name="Liu J."/>
            <person name="Wang Z."/>
            <person name="Sha Y."/>
            <person name="Zhang B."/>
            <person name="Wu H."/>
            <person name="Tang D."/>
            <person name="Shen Q."/>
            <person name="Xue P."/>
            <person name="Zou S."/>
            <person name="Wang X."/>
            <person name="Liu X."/>
            <person name="Wang F."/>
            <person name="Yang Y."/>
            <person name="An X."/>
            <person name="Dong Z."/>
            <person name="Zhang K."/>
            <person name="Zhang X."/>
            <person name="Luo M.C."/>
            <person name="Dvorak J."/>
            <person name="Tong Y."/>
            <person name="Wang J."/>
            <person name="Yang H."/>
            <person name="Li Z."/>
            <person name="Wang D."/>
            <person name="Zhang A."/>
            <person name="Wang J."/>
        </authorList>
    </citation>
    <scope>NUCLEOTIDE SEQUENCE</scope>
    <source>
        <strain evidence="2">cv. G1812</strain>
    </source>
</reference>
<accession>A0A8R7U801</accession>
<reference evidence="1" key="2">
    <citation type="submission" date="2018-03" db="EMBL/GenBank/DDBJ databases">
        <title>The Triticum urartu genome reveals the dynamic nature of wheat genome evolution.</title>
        <authorList>
            <person name="Ling H."/>
            <person name="Ma B."/>
            <person name="Shi X."/>
            <person name="Liu H."/>
            <person name="Dong L."/>
            <person name="Sun H."/>
            <person name="Cao Y."/>
            <person name="Gao Q."/>
            <person name="Zheng S."/>
            <person name="Li Y."/>
            <person name="Yu Y."/>
            <person name="Du H."/>
            <person name="Qi M."/>
            <person name="Li Y."/>
            <person name="Yu H."/>
            <person name="Cui Y."/>
            <person name="Wang N."/>
            <person name="Chen C."/>
            <person name="Wu H."/>
            <person name="Zhao Y."/>
            <person name="Zhang J."/>
            <person name="Li Y."/>
            <person name="Zhou W."/>
            <person name="Zhang B."/>
            <person name="Hu W."/>
            <person name="Eijk M."/>
            <person name="Tang J."/>
            <person name="Witsenboer H."/>
            <person name="Zhao S."/>
            <person name="Li Z."/>
            <person name="Zhang A."/>
            <person name="Wang D."/>
            <person name="Liang C."/>
        </authorList>
    </citation>
    <scope>NUCLEOTIDE SEQUENCE [LARGE SCALE GENOMIC DNA]</scope>
    <source>
        <strain evidence="1">cv. G1812</strain>
    </source>
</reference>
<organism evidence="1 2">
    <name type="scientific">Triticum urartu</name>
    <name type="common">Red wild einkorn</name>
    <name type="synonym">Crithodium urartu</name>
    <dbReference type="NCBI Taxonomy" id="4572"/>
    <lineage>
        <taxon>Eukaryota</taxon>
        <taxon>Viridiplantae</taxon>
        <taxon>Streptophyta</taxon>
        <taxon>Embryophyta</taxon>
        <taxon>Tracheophyta</taxon>
        <taxon>Spermatophyta</taxon>
        <taxon>Magnoliopsida</taxon>
        <taxon>Liliopsida</taxon>
        <taxon>Poales</taxon>
        <taxon>Poaceae</taxon>
        <taxon>BOP clade</taxon>
        <taxon>Pooideae</taxon>
        <taxon>Triticodae</taxon>
        <taxon>Triticeae</taxon>
        <taxon>Triticinae</taxon>
        <taxon>Triticum</taxon>
    </lineage>
</organism>
<dbReference type="EnsemblPlants" id="TuG1812G0400001590.01.T04">
    <property type="protein sequence ID" value="TuG1812G0400001590.01.T04"/>
    <property type="gene ID" value="TuG1812G0400001590.01"/>
</dbReference>
<proteinExistence type="predicted"/>
<keyword evidence="2" id="KW-1185">Reference proteome</keyword>
<dbReference type="Proteomes" id="UP000015106">
    <property type="component" value="Chromosome 4"/>
</dbReference>
<dbReference type="AlphaFoldDB" id="A0A8R7U801"/>